<keyword evidence="4" id="KW-1185">Reference proteome</keyword>
<evidence type="ECO:0000256" key="2">
    <source>
        <dbReference type="SAM" id="Phobius"/>
    </source>
</evidence>
<dbReference type="Proteomes" id="UP001195914">
    <property type="component" value="Unassembled WGS sequence"/>
</dbReference>
<evidence type="ECO:0000313" key="3">
    <source>
        <dbReference type="EMBL" id="KAK1940299.1"/>
    </source>
</evidence>
<dbReference type="AlphaFoldDB" id="A0AAD9LMC2"/>
<proteinExistence type="predicted"/>
<dbReference type="EMBL" id="JAHBMH010000003">
    <property type="protein sequence ID" value="KAK1940299.1"/>
    <property type="molecule type" value="Genomic_DNA"/>
</dbReference>
<feature type="transmembrane region" description="Helical" evidence="2">
    <location>
        <begin position="212"/>
        <end position="230"/>
    </location>
</feature>
<protein>
    <submittedName>
        <fullName evidence="3">Uncharacterized protein</fullName>
    </submittedName>
</protein>
<accession>A0AAD9LMC2</accession>
<comment type="caution">
    <text evidence="3">The sequence shown here is derived from an EMBL/GenBank/DDBJ whole genome shotgun (WGS) entry which is preliminary data.</text>
</comment>
<evidence type="ECO:0000313" key="4">
    <source>
        <dbReference type="Proteomes" id="UP001195914"/>
    </source>
</evidence>
<name>A0AAD9LMC2_BABDI</name>
<organism evidence="3 4">
    <name type="scientific">Babesia divergens</name>
    <dbReference type="NCBI Taxonomy" id="32595"/>
    <lineage>
        <taxon>Eukaryota</taxon>
        <taxon>Sar</taxon>
        <taxon>Alveolata</taxon>
        <taxon>Apicomplexa</taxon>
        <taxon>Aconoidasida</taxon>
        <taxon>Piroplasmida</taxon>
        <taxon>Babesiidae</taxon>
        <taxon>Babesia</taxon>
    </lineage>
</organism>
<gene>
    <name evidence="3" type="ORF">X943_001720</name>
</gene>
<evidence type="ECO:0000256" key="1">
    <source>
        <dbReference type="SAM" id="MobiDB-lite"/>
    </source>
</evidence>
<keyword evidence="2" id="KW-0472">Membrane</keyword>
<sequence length="238" mass="26832">MNQSVSQTIRSPLRNVERHPGSVTGKTSSVVSITPTRGVSPSFRKQFMDLQHELQHLAIESEDQDVEYVRVLQSCLSDTRESASPCSRSTACSEDGRPDHAEVCISNTHVILLGNECHNVRLEVSLHKLRTGIMGQQRLIRLHQTETHLELEYSDAIEDLELSCRPLLPSAASTVVYPQGNSRTEPCNTFRQIETPGHTFCNTEVYFNFKAPWIWITTSVISLAAMTLYYRNRSPSLM</sequence>
<feature type="compositionally biased region" description="Low complexity" evidence="1">
    <location>
        <begin position="21"/>
        <end position="32"/>
    </location>
</feature>
<reference evidence="3" key="2">
    <citation type="submission" date="2021-05" db="EMBL/GenBank/DDBJ databases">
        <authorList>
            <person name="Pain A."/>
        </authorList>
    </citation>
    <scope>NUCLEOTIDE SEQUENCE</scope>
    <source>
        <strain evidence="3">1802A</strain>
    </source>
</reference>
<feature type="region of interest" description="Disordered" evidence="1">
    <location>
        <begin position="1"/>
        <end position="35"/>
    </location>
</feature>
<keyword evidence="2" id="KW-0812">Transmembrane</keyword>
<feature type="compositionally biased region" description="Polar residues" evidence="1">
    <location>
        <begin position="1"/>
        <end position="10"/>
    </location>
</feature>
<keyword evidence="2" id="KW-1133">Transmembrane helix</keyword>
<reference evidence="3" key="1">
    <citation type="journal article" date="2014" name="Nucleic Acids Res.">
        <title>The evolutionary dynamics of variant antigen genes in Babesia reveal a history of genomic innovation underlying host-parasite interaction.</title>
        <authorList>
            <person name="Jackson A.P."/>
            <person name="Otto T.D."/>
            <person name="Darby A."/>
            <person name="Ramaprasad A."/>
            <person name="Xia D."/>
            <person name="Echaide I.E."/>
            <person name="Farber M."/>
            <person name="Gahlot S."/>
            <person name="Gamble J."/>
            <person name="Gupta D."/>
            <person name="Gupta Y."/>
            <person name="Jackson L."/>
            <person name="Malandrin L."/>
            <person name="Malas T.B."/>
            <person name="Moussa E."/>
            <person name="Nair M."/>
            <person name="Reid A.J."/>
            <person name="Sanders M."/>
            <person name="Sharma J."/>
            <person name="Tracey A."/>
            <person name="Quail M.A."/>
            <person name="Weir W."/>
            <person name="Wastling J.M."/>
            <person name="Hall N."/>
            <person name="Willadsen P."/>
            <person name="Lingelbach K."/>
            <person name="Shiels B."/>
            <person name="Tait A."/>
            <person name="Berriman M."/>
            <person name="Allred D.R."/>
            <person name="Pain A."/>
        </authorList>
    </citation>
    <scope>NUCLEOTIDE SEQUENCE</scope>
    <source>
        <strain evidence="3">1802A</strain>
    </source>
</reference>